<dbReference type="EMBL" id="CP041616">
    <property type="protein sequence ID" value="QDO87130.1"/>
    <property type="molecule type" value="Genomic_DNA"/>
</dbReference>
<dbReference type="RefSeq" id="WP_143781788.1">
    <property type="nucleotide sequence ID" value="NZ_CP041616.1"/>
</dbReference>
<evidence type="ECO:0000256" key="1">
    <source>
        <dbReference type="SAM" id="MobiDB-lite"/>
    </source>
</evidence>
<accession>A0A516G6Y6</accession>
<evidence type="ECO:0000256" key="2">
    <source>
        <dbReference type="SAM" id="Phobius"/>
    </source>
</evidence>
<feature type="compositionally biased region" description="Low complexity" evidence="1">
    <location>
        <begin position="352"/>
        <end position="366"/>
    </location>
</feature>
<organism evidence="3 4">
    <name type="scientific">Ornithinimicrobium ciconiae</name>
    <dbReference type="NCBI Taxonomy" id="2594265"/>
    <lineage>
        <taxon>Bacteria</taxon>
        <taxon>Bacillati</taxon>
        <taxon>Actinomycetota</taxon>
        <taxon>Actinomycetes</taxon>
        <taxon>Micrococcales</taxon>
        <taxon>Ornithinimicrobiaceae</taxon>
        <taxon>Ornithinimicrobium</taxon>
    </lineage>
</organism>
<sequence length="942" mass="95974">MRLAHPAPPARRGLLSLIQAYAVVLALCFVPAGPTHASVDERAASTRTAPTDEALLRVRLDAVTPSIAGPGTDVVVSGTLSNVGTDPARVHSVRVSTALRGLDTREAVSQWSTQGSLDTPVLLAEDRISAALEPGAVVRFFARVPAGAADPGFDFATLPLRIEVTEPVLGSVGAEGSAAGDGDEAAGDGDEAAGDDAEVVGEVLPGTELRTYLPWQAVGADQFNPIDIAWVAPLTLPGGAALVDPDDTVRAQAWSAAIGPDSANVAMLAGLSDTAATFIVDPAVFTPLDPVASLTEAVQLPGEETEEPTEPEDTPTDPTSEPSEDSATVSPPAGQATGDPPESTGSEPTPAAPGTGSTDSTSTDPALSDSASTDPESTDPASTDPESTDSEGDALESGGEGAGEGTTGDPAGEQDPAQPTGAVTSGPDDAAATSTGGADPSGGEPTGDPEPVEPPTPPTTEAAVLALSALIAQVPEQRLWWLPVADPDTGALLDLGAETEDVAALVGRPPVEPLVAAGRTDIAWPVSTELDDAMVASLTDVWRMAGGATGAAGLRNGSLAAVLLPSSGIEGETFTGSAARSYASGTRLLGYDERLSGVVAAAGTPDQDGRSVQRFLAETMAVYQQRPAEDRSLVVAIPRGTHVDADTLRELTGAAHGAPWLAETSAGELLDTRDAGDQAVPAVVVPPPPPPTGEGDGTGTNSTRADAGVPAPGNLTAYTTPGPSPLTTGRVAQVEEARESLAGASEIVPGSEEADATWRRVLDGQYSTRWRQDTAGWSASVDRVVALAREILTGLTINPTTINFFADEGLIRITVTNDLPVQIDNLQMTVSPGNARLRILGQPDPITIGPESRATVQFRARAIAAGEVPLSTTLSTPNGTPVGQEAETSVRVRPAGVWIYWLLGGVAGVILVLGLVRALRPRSPSSQSEQKVEAPGPDTESP</sequence>
<proteinExistence type="predicted"/>
<evidence type="ECO:0000313" key="3">
    <source>
        <dbReference type="EMBL" id="QDO87130.1"/>
    </source>
</evidence>
<dbReference type="InterPro" id="IPR046112">
    <property type="entry name" value="DUF6049"/>
</dbReference>
<feature type="region of interest" description="Disordered" evidence="1">
    <location>
        <begin position="173"/>
        <end position="194"/>
    </location>
</feature>
<name>A0A516G6Y6_9MICO</name>
<protein>
    <submittedName>
        <fullName evidence="3">Uncharacterized protein</fullName>
    </submittedName>
</protein>
<dbReference type="Proteomes" id="UP000315395">
    <property type="component" value="Chromosome"/>
</dbReference>
<feature type="region of interest" description="Disordered" evidence="1">
    <location>
        <begin position="300"/>
        <end position="459"/>
    </location>
</feature>
<feature type="compositionally biased region" description="Acidic residues" evidence="1">
    <location>
        <begin position="181"/>
        <end position="194"/>
    </location>
</feature>
<feature type="compositionally biased region" description="Polar residues" evidence="1">
    <location>
        <begin position="369"/>
        <end position="385"/>
    </location>
</feature>
<dbReference type="Pfam" id="PF19516">
    <property type="entry name" value="DUF6049"/>
    <property type="match status" value="2"/>
</dbReference>
<dbReference type="OrthoDB" id="5137271at2"/>
<feature type="compositionally biased region" description="Acidic residues" evidence="1">
    <location>
        <begin position="303"/>
        <end position="315"/>
    </location>
</feature>
<feature type="region of interest" description="Disordered" evidence="1">
    <location>
        <begin position="683"/>
        <end position="705"/>
    </location>
</feature>
<dbReference type="KEGG" id="orz:FNH13_01315"/>
<feature type="transmembrane region" description="Helical" evidence="2">
    <location>
        <begin position="898"/>
        <end position="919"/>
    </location>
</feature>
<gene>
    <name evidence="3" type="ORF">FNH13_01315</name>
</gene>
<keyword evidence="2" id="KW-1133">Transmembrane helix</keyword>
<keyword evidence="2" id="KW-0812">Transmembrane</keyword>
<feature type="region of interest" description="Disordered" evidence="1">
    <location>
        <begin position="922"/>
        <end position="942"/>
    </location>
</feature>
<keyword evidence="4" id="KW-1185">Reference proteome</keyword>
<feature type="compositionally biased region" description="Low complexity" evidence="1">
    <location>
        <begin position="426"/>
        <end position="443"/>
    </location>
</feature>
<keyword evidence="2" id="KW-0472">Membrane</keyword>
<reference evidence="3 4" key="1">
    <citation type="submission" date="2019-07" db="EMBL/GenBank/DDBJ databases">
        <title>complete genome sequencing of Ornithinimicrobium sp. H23M54.</title>
        <authorList>
            <person name="Bae J.-W."/>
            <person name="Lee S.-Y."/>
        </authorList>
    </citation>
    <scope>NUCLEOTIDE SEQUENCE [LARGE SCALE GENOMIC DNA]</scope>
    <source>
        <strain evidence="3 4">H23M54</strain>
    </source>
</reference>
<evidence type="ECO:0000313" key="4">
    <source>
        <dbReference type="Proteomes" id="UP000315395"/>
    </source>
</evidence>
<dbReference type="AlphaFoldDB" id="A0A516G6Y6"/>